<evidence type="ECO:0000256" key="8">
    <source>
        <dbReference type="PIRNR" id="PIRNR016661"/>
    </source>
</evidence>
<feature type="transmembrane region" description="Helical" evidence="9">
    <location>
        <begin position="9"/>
        <end position="27"/>
    </location>
</feature>
<dbReference type="PANTHER" id="PTHR34295:SF4">
    <property type="entry name" value="BIOTIN TRANSPORTER BIOY-RELATED"/>
    <property type="match status" value="1"/>
</dbReference>
<evidence type="ECO:0000256" key="5">
    <source>
        <dbReference type="ARBA" id="ARBA00022692"/>
    </source>
</evidence>
<dbReference type="EMBL" id="CACRTG010000039">
    <property type="protein sequence ID" value="VYT34377.1"/>
    <property type="molecule type" value="Genomic_DNA"/>
</dbReference>
<feature type="transmembrane region" description="Helical" evidence="9">
    <location>
        <begin position="58"/>
        <end position="77"/>
    </location>
</feature>
<feature type="transmembrane region" description="Helical" evidence="9">
    <location>
        <begin position="146"/>
        <end position="170"/>
    </location>
</feature>
<protein>
    <recommendedName>
        <fullName evidence="8">Biotin transporter</fullName>
    </recommendedName>
</protein>
<sequence>MQKTNFKTLDLCMIGVVTAVIVIMAQISIPMPLGVPMTMQTFAITLAGIILGSKKGAVASLIYVLLGAVGVPVFANFSGGYQLLVGPTGGFIISFPIMAFIIGLGVEYKNRFKGCFTFCLILGTCINYLFGVVMFCIIMHSTVWVALTACVLPFIPTAILKAILASILGLNLRKRVPGLS</sequence>
<keyword evidence="4 8" id="KW-1003">Cell membrane</keyword>
<evidence type="ECO:0000256" key="7">
    <source>
        <dbReference type="ARBA" id="ARBA00023136"/>
    </source>
</evidence>
<evidence type="ECO:0000256" key="1">
    <source>
        <dbReference type="ARBA" id="ARBA00004651"/>
    </source>
</evidence>
<proteinExistence type="inferred from homology"/>
<accession>A0A6N2VXF5</accession>
<keyword evidence="5 9" id="KW-0812">Transmembrane</keyword>
<comment type="similarity">
    <text evidence="2 8">Belongs to the BioY family.</text>
</comment>
<evidence type="ECO:0000256" key="4">
    <source>
        <dbReference type="ARBA" id="ARBA00022475"/>
    </source>
</evidence>
<dbReference type="PIRSF" id="PIRSF016661">
    <property type="entry name" value="BioY"/>
    <property type="match status" value="1"/>
</dbReference>
<evidence type="ECO:0000256" key="3">
    <source>
        <dbReference type="ARBA" id="ARBA00022448"/>
    </source>
</evidence>
<dbReference type="PANTHER" id="PTHR34295">
    <property type="entry name" value="BIOTIN TRANSPORTER BIOY"/>
    <property type="match status" value="1"/>
</dbReference>
<evidence type="ECO:0000313" key="10">
    <source>
        <dbReference type="EMBL" id="VYT34377.1"/>
    </source>
</evidence>
<feature type="transmembrane region" description="Helical" evidence="9">
    <location>
        <begin position="33"/>
        <end position="51"/>
    </location>
</feature>
<evidence type="ECO:0000256" key="2">
    <source>
        <dbReference type="ARBA" id="ARBA00010692"/>
    </source>
</evidence>
<dbReference type="Gene3D" id="1.10.1760.20">
    <property type="match status" value="1"/>
</dbReference>
<evidence type="ECO:0000256" key="6">
    <source>
        <dbReference type="ARBA" id="ARBA00022989"/>
    </source>
</evidence>
<keyword evidence="3 8" id="KW-0813">Transport</keyword>
<dbReference type="GO" id="GO:0005886">
    <property type="term" value="C:plasma membrane"/>
    <property type="evidence" value="ECO:0007669"/>
    <property type="project" value="UniProtKB-SubCell"/>
</dbReference>
<feature type="transmembrane region" description="Helical" evidence="9">
    <location>
        <begin position="83"/>
        <end position="106"/>
    </location>
</feature>
<dbReference type="GO" id="GO:0015225">
    <property type="term" value="F:biotin transmembrane transporter activity"/>
    <property type="evidence" value="ECO:0007669"/>
    <property type="project" value="UniProtKB-UniRule"/>
</dbReference>
<organism evidence="10">
    <name type="scientific">[Clostridium] nexile</name>
    <dbReference type="NCBI Taxonomy" id="29361"/>
    <lineage>
        <taxon>Bacteria</taxon>
        <taxon>Bacillati</taxon>
        <taxon>Bacillota</taxon>
        <taxon>Clostridia</taxon>
        <taxon>Lachnospirales</taxon>
        <taxon>Lachnospiraceae</taxon>
        <taxon>Tyzzerella</taxon>
    </lineage>
</organism>
<dbReference type="AlphaFoldDB" id="A0A6N2VXF5"/>
<dbReference type="Pfam" id="PF02632">
    <property type="entry name" value="BioY"/>
    <property type="match status" value="1"/>
</dbReference>
<feature type="transmembrane region" description="Helical" evidence="9">
    <location>
        <begin position="118"/>
        <end position="140"/>
    </location>
</feature>
<name>A0A6N2VXF5_9FIRM</name>
<dbReference type="InterPro" id="IPR003784">
    <property type="entry name" value="BioY"/>
</dbReference>
<comment type="subcellular location">
    <subcellularLocation>
        <location evidence="1 8">Cell membrane</location>
        <topology evidence="1 8">Multi-pass membrane protein</topology>
    </subcellularLocation>
</comment>
<keyword evidence="7 8" id="KW-0472">Membrane</keyword>
<gene>
    <name evidence="10" type="primary">bioY</name>
    <name evidence="10" type="ORF">CNLFYP112_02955</name>
</gene>
<reference evidence="10" key="1">
    <citation type="submission" date="2019-11" db="EMBL/GenBank/DDBJ databases">
        <authorList>
            <person name="Feng L."/>
        </authorList>
    </citation>
    <scope>NUCLEOTIDE SEQUENCE</scope>
    <source>
        <strain evidence="10">CnexileLFYP112</strain>
    </source>
</reference>
<evidence type="ECO:0000256" key="9">
    <source>
        <dbReference type="SAM" id="Phobius"/>
    </source>
</evidence>
<keyword evidence="6 9" id="KW-1133">Transmembrane helix</keyword>